<dbReference type="PROSITE" id="PS50097">
    <property type="entry name" value="BTB"/>
    <property type="match status" value="1"/>
</dbReference>
<dbReference type="Pfam" id="PF07707">
    <property type="entry name" value="BACK"/>
    <property type="match status" value="1"/>
</dbReference>
<dbReference type="EMBL" id="KB095905">
    <property type="protein sequence ID" value="ESO09852.1"/>
    <property type="molecule type" value="Genomic_DNA"/>
</dbReference>
<dbReference type="CDD" id="cd14733">
    <property type="entry name" value="BACK"/>
    <property type="match status" value="1"/>
</dbReference>
<evidence type="ECO:0000313" key="4">
    <source>
        <dbReference type="EnsemblMetazoa" id="HelroP167671"/>
    </source>
</evidence>
<dbReference type="SMART" id="SM00225">
    <property type="entry name" value="BTB"/>
    <property type="match status" value="1"/>
</dbReference>
<sequence>MPKITSKGDIYFEPISDNIFKKPSNLFFNKKINKVDLNCNDNNKKFECTPILTPRRATSCCRNYDFIPTSVLIQKLFHTDKPADFNDTAYNQKTRQLLFYLHRMWLNQAMCDVIINAIGGAIMTHQVVLCAYSPTLSNIFSQMQIQKTATINMFQIPKEVLAEVLNFLYTTDLRLNCRVIEYVVLCAKQLDLPIILDVCSDYLVQAADAENIILHYSVAANNELEEIKEQLLTVIAKSFDEIHSHPHFYLLPFDRLHEILKNKNFDTFDLKLMEAVVEWIDFDRIKRIDHARDLLNYVNFEKIDPTHLTALLDRYEWLAVDETCRDLIFDIYKFHALSTVRDVNNTLSFDNGTFGTKSRNWESSEGSNPPVASFSSIRNVFKVRKPSENDCVTNFDKKFKDLFEVKNYNLKPPLKSSQRDEKWYENDVVNVWSPPFARKNDYLVRSGDLSYNDNFDLKKFQISNRENSSLDGRNDIYKNMDYCITNLNNIQPICKKSATYNNQDRIFNNLKRLRPHPKLKDCFQKSNQQLDFSYDQVTKNDLSENSFTIYNPKVRNGGIDVDYKSVNVSEKTQKLLSMDLNKKIETVNNEMRPIRYKVLTKNYKDFTERLSSNKCNLLRAKNSLSASNAAIKNIQIKCEKDNNLTLTSENQQKNIMPITTLDNGMQRQDIDRVNEKLSGLSTEIDLKSLSINGKDTVNDKHRNKTTDQNILTDKVTGEVNQQTNVYIKNEEETSNNQAKSYQFLSKLPSEKIIAENTQKSSTNFTESIKSQKQLNNVTLQNVLSTSYCDKNTSPISSLLIVGLGQNGNETQCREMNCQMLKLQQLDNANGCVLKQCGTQTKQTETDLISGQNINFVQPKKLLVDKSTSYRAIFESGSKINNQSGDKLTSYSSQPHQSSEHYSKHFFKNNQYSQHLVKHNVPKQSMRLSNENDFTNKHDSPVTGFSKKQNIELPEKNRHKDQQSTINHDTNSSIQEKVLTWESLNKSVEKQQIGMKNVQLQTLSSSSINTEVSYEIKPSKTVGINNVKCEAPQKSRIVTYSFSNTGLNDKHKRFYKCEDNVFIPYDPTLEKKLSDNSKLKAAGVLKDPATWIYEDDKVEVYKSSIKKDNNSCHNLK</sequence>
<dbReference type="Gene3D" id="3.30.710.10">
    <property type="entry name" value="Potassium Channel Kv1.1, Chain A"/>
    <property type="match status" value="1"/>
</dbReference>
<reference evidence="5" key="1">
    <citation type="submission" date="2012-12" db="EMBL/GenBank/DDBJ databases">
        <authorList>
            <person name="Hellsten U."/>
            <person name="Grimwood J."/>
            <person name="Chapman J.A."/>
            <person name="Shapiro H."/>
            <person name="Aerts A."/>
            <person name="Otillar R.P."/>
            <person name="Terry A.Y."/>
            <person name="Boore J.L."/>
            <person name="Simakov O."/>
            <person name="Marletaz F."/>
            <person name="Cho S.-J."/>
            <person name="Edsinger-Gonzales E."/>
            <person name="Havlak P."/>
            <person name="Kuo D.-H."/>
            <person name="Larsson T."/>
            <person name="Lv J."/>
            <person name="Arendt D."/>
            <person name="Savage R."/>
            <person name="Osoegawa K."/>
            <person name="de Jong P."/>
            <person name="Lindberg D.R."/>
            <person name="Seaver E.C."/>
            <person name="Weisblat D.A."/>
            <person name="Putnam N.H."/>
            <person name="Grigoriev I.V."/>
            <person name="Rokhsar D.S."/>
        </authorList>
    </citation>
    <scope>NUCLEOTIDE SEQUENCE</scope>
</reference>
<dbReference type="PANTHER" id="PTHR45632">
    <property type="entry name" value="LD33804P"/>
    <property type="match status" value="1"/>
</dbReference>
<feature type="region of interest" description="Disordered" evidence="1">
    <location>
        <begin position="929"/>
        <end position="970"/>
    </location>
</feature>
<dbReference type="InParanoid" id="T1EZN3"/>
<dbReference type="OrthoDB" id="6019305at2759"/>
<evidence type="ECO:0000259" key="2">
    <source>
        <dbReference type="PROSITE" id="PS50097"/>
    </source>
</evidence>
<dbReference type="InterPro" id="IPR000210">
    <property type="entry name" value="BTB/POZ_dom"/>
</dbReference>
<dbReference type="InterPro" id="IPR011333">
    <property type="entry name" value="SKP1/BTB/POZ_sf"/>
</dbReference>
<dbReference type="PANTHER" id="PTHR45632:SF17">
    <property type="entry name" value="KELCH-LIKE PROTEIN 31"/>
    <property type="match status" value="1"/>
</dbReference>
<proteinExistence type="predicted"/>
<name>T1EZN3_HELRO</name>
<protein>
    <recommendedName>
        <fullName evidence="2">BTB domain-containing protein</fullName>
    </recommendedName>
</protein>
<dbReference type="Pfam" id="PF00651">
    <property type="entry name" value="BTB"/>
    <property type="match status" value="1"/>
</dbReference>
<accession>T1EZN3</accession>
<dbReference type="eggNOG" id="KOG4441">
    <property type="taxonomic scope" value="Eukaryota"/>
</dbReference>
<dbReference type="Proteomes" id="UP000015101">
    <property type="component" value="Unassembled WGS sequence"/>
</dbReference>
<evidence type="ECO:0000313" key="3">
    <source>
        <dbReference type="EMBL" id="ESO09852.1"/>
    </source>
</evidence>
<dbReference type="EnsemblMetazoa" id="HelroT167671">
    <property type="protein sequence ID" value="HelroP167671"/>
    <property type="gene ID" value="HelroG167671"/>
</dbReference>
<dbReference type="HOGENOM" id="CLU_281217_0_0_1"/>
<gene>
    <name evidence="4" type="primary">20202033</name>
    <name evidence="3" type="ORF">HELRODRAFT_167671</name>
</gene>
<dbReference type="CTD" id="20202033"/>
<evidence type="ECO:0000256" key="1">
    <source>
        <dbReference type="SAM" id="MobiDB-lite"/>
    </source>
</evidence>
<feature type="domain" description="BTB" evidence="2">
    <location>
        <begin position="111"/>
        <end position="177"/>
    </location>
</feature>
<dbReference type="SUPFAM" id="SSF54695">
    <property type="entry name" value="POZ domain"/>
    <property type="match status" value="1"/>
</dbReference>
<reference evidence="3 5" key="2">
    <citation type="journal article" date="2013" name="Nature">
        <title>Insights into bilaterian evolution from three spiralian genomes.</title>
        <authorList>
            <person name="Simakov O."/>
            <person name="Marletaz F."/>
            <person name="Cho S.J."/>
            <person name="Edsinger-Gonzales E."/>
            <person name="Havlak P."/>
            <person name="Hellsten U."/>
            <person name="Kuo D.H."/>
            <person name="Larsson T."/>
            <person name="Lv J."/>
            <person name="Arendt D."/>
            <person name="Savage R."/>
            <person name="Osoegawa K."/>
            <person name="de Jong P."/>
            <person name="Grimwood J."/>
            <person name="Chapman J.A."/>
            <person name="Shapiro H."/>
            <person name="Aerts A."/>
            <person name="Otillar R.P."/>
            <person name="Terry A.Y."/>
            <person name="Boore J.L."/>
            <person name="Grigoriev I.V."/>
            <person name="Lindberg D.R."/>
            <person name="Seaver E.C."/>
            <person name="Weisblat D.A."/>
            <person name="Putnam N.H."/>
            <person name="Rokhsar D.S."/>
        </authorList>
    </citation>
    <scope>NUCLEOTIDE SEQUENCE</scope>
</reference>
<dbReference type="STRING" id="6412.T1EZN3"/>
<dbReference type="Gene3D" id="1.25.40.420">
    <property type="match status" value="1"/>
</dbReference>
<dbReference type="EMBL" id="AMQM01002829">
    <property type="status" value="NOT_ANNOTATED_CDS"/>
    <property type="molecule type" value="Genomic_DNA"/>
</dbReference>
<feature type="compositionally biased region" description="Basic and acidic residues" evidence="1">
    <location>
        <begin position="948"/>
        <end position="961"/>
    </location>
</feature>
<reference evidence="4" key="3">
    <citation type="submission" date="2015-06" db="UniProtKB">
        <authorList>
            <consortium name="EnsemblMetazoa"/>
        </authorList>
    </citation>
    <scope>IDENTIFICATION</scope>
</reference>
<dbReference type="InterPro" id="IPR011705">
    <property type="entry name" value="BACK"/>
</dbReference>
<dbReference type="GeneID" id="20202033"/>
<dbReference type="RefSeq" id="XP_009011666.1">
    <property type="nucleotide sequence ID" value="XM_009013418.1"/>
</dbReference>
<evidence type="ECO:0000313" key="5">
    <source>
        <dbReference type="Proteomes" id="UP000015101"/>
    </source>
</evidence>
<dbReference type="KEGG" id="hro:HELRODRAFT_167671"/>
<dbReference type="AlphaFoldDB" id="T1EZN3"/>
<dbReference type="SMART" id="SM00875">
    <property type="entry name" value="BACK"/>
    <property type="match status" value="1"/>
</dbReference>
<organism evidence="4 5">
    <name type="scientific">Helobdella robusta</name>
    <name type="common">Californian leech</name>
    <dbReference type="NCBI Taxonomy" id="6412"/>
    <lineage>
        <taxon>Eukaryota</taxon>
        <taxon>Metazoa</taxon>
        <taxon>Spiralia</taxon>
        <taxon>Lophotrochozoa</taxon>
        <taxon>Annelida</taxon>
        <taxon>Clitellata</taxon>
        <taxon>Hirudinea</taxon>
        <taxon>Rhynchobdellida</taxon>
        <taxon>Glossiphoniidae</taxon>
        <taxon>Helobdella</taxon>
    </lineage>
</organism>
<dbReference type="CDD" id="cd18186">
    <property type="entry name" value="BTB_POZ_ZBTB_KLHL-like"/>
    <property type="match status" value="1"/>
</dbReference>
<keyword evidence="5" id="KW-1185">Reference proteome</keyword>